<accession>A0A834PFQ4</accession>
<sequence>MERNKEDDVYVNDDDDDDDGDDDEDDDEDDDDEDDDDDDDRDDDNDDGDDDDGADDNDDDDDDDDDIEEGRERVKEKERGYESSSIVKTRNSISLLGIVEGFFKIPARFVETTAFDVFWICIKKKRERAR</sequence>
<gene>
    <name evidence="2" type="ORF">H0235_001260</name>
</gene>
<proteinExistence type="predicted"/>
<feature type="region of interest" description="Disordered" evidence="1">
    <location>
        <begin position="1"/>
        <end position="89"/>
    </location>
</feature>
<organism evidence="2 3">
    <name type="scientific">Vespula pensylvanica</name>
    <name type="common">Western yellow jacket</name>
    <name type="synonym">Wasp</name>
    <dbReference type="NCBI Taxonomy" id="30213"/>
    <lineage>
        <taxon>Eukaryota</taxon>
        <taxon>Metazoa</taxon>
        <taxon>Ecdysozoa</taxon>
        <taxon>Arthropoda</taxon>
        <taxon>Hexapoda</taxon>
        <taxon>Insecta</taxon>
        <taxon>Pterygota</taxon>
        <taxon>Neoptera</taxon>
        <taxon>Endopterygota</taxon>
        <taxon>Hymenoptera</taxon>
        <taxon>Apocrita</taxon>
        <taxon>Aculeata</taxon>
        <taxon>Vespoidea</taxon>
        <taxon>Vespidae</taxon>
        <taxon>Vespinae</taxon>
        <taxon>Vespula</taxon>
    </lineage>
</organism>
<comment type="caution">
    <text evidence="2">The sequence shown here is derived from an EMBL/GenBank/DDBJ whole genome shotgun (WGS) entry which is preliminary data.</text>
</comment>
<dbReference type="Proteomes" id="UP000600918">
    <property type="component" value="Unassembled WGS sequence"/>
</dbReference>
<evidence type="ECO:0000313" key="3">
    <source>
        <dbReference type="Proteomes" id="UP000600918"/>
    </source>
</evidence>
<dbReference type="AlphaFoldDB" id="A0A834PFQ4"/>
<keyword evidence="3" id="KW-1185">Reference proteome</keyword>
<protein>
    <submittedName>
        <fullName evidence="2">Uncharacterized protein</fullName>
    </submittedName>
</protein>
<reference evidence="2" key="1">
    <citation type="journal article" date="2020" name="G3 (Bethesda)">
        <title>High-Quality Assemblies for Three Invasive Social Wasps from the &lt;i&gt;Vespula&lt;/i&gt; Genus.</title>
        <authorList>
            <person name="Harrop T.W.R."/>
            <person name="Guhlin J."/>
            <person name="McLaughlin G.M."/>
            <person name="Permina E."/>
            <person name="Stockwell P."/>
            <person name="Gilligan J."/>
            <person name="Le Lec M.F."/>
            <person name="Gruber M.A.M."/>
            <person name="Quinn O."/>
            <person name="Lovegrove M."/>
            <person name="Duncan E.J."/>
            <person name="Remnant E.J."/>
            <person name="Van Eeckhoven J."/>
            <person name="Graham B."/>
            <person name="Knapp R.A."/>
            <person name="Langford K.W."/>
            <person name="Kronenberg Z."/>
            <person name="Press M.O."/>
            <person name="Eacker S.M."/>
            <person name="Wilson-Rankin E.E."/>
            <person name="Purcell J."/>
            <person name="Lester P.J."/>
            <person name="Dearden P.K."/>
        </authorList>
    </citation>
    <scope>NUCLEOTIDE SEQUENCE</scope>
    <source>
        <strain evidence="2">Volc-1</strain>
    </source>
</reference>
<feature type="compositionally biased region" description="Basic and acidic residues" evidence="1">
    <location>
        <begin position="70"/>
        <end position="81"/>
    </location>
</feature>
<evidence type="ECO:0000313" key="2">
    <source>
        <dbReference type="EMBL" id="KAF7438869.1"/>
    </source>
</evidence>
<evidence type="ECO:0000256" key="1">
    <source>
        <dbReference type="SAM" id="MobiDB-lite"/>
    </source>
</evidence>
<dbReference type="EMBL" id="JACSDY010000001">
    <property type="protein sequence ID" value="KAF7438869.1"/>
    <property type="molecule type" value="Genomic_DNA"/>
</dbReference>
<name>A0A834PFQ4_VESPE</name>
<feature type="compositionally biased region" description="Acidic residues" evidence="1">
    <location>
        <begin position="9"/>
        <end position="69"/>
    </location>
</feature>